<name>A0A4Q9HCY2_9SPHI</name>
<dbReference type="SUPFAM" id="SSF53448">
    <property type="entry name" value="Nucleotide-diphospho-sugar transferases"/>
    <property type="match status" value="1"/>
</dbReference>
<dbReference type="InterPro" id="IPR029044">
    <property type="entry name" value="Nucleotide-diphossugar_trans"/>
</dbReference>
<evidence type="ECO:0000313" key="1">
    <source>
        <dbReference type="EMBL" id="TBO42191.1"/>
    </source>
</evidence>
<keyword evidence="2" id="KW-1185">Reference proteome</keyword>
<dbReference type="RefSeq" id="WP_131030210.1">
    <property type="nucleotide sequence ID" value="NZ_SIXF01000009.1"/>
</dbReference>
<proteinExistence type="predicted"/>
<dbReference type="AlphaFoldDB" id="A0A4Q9HCY2"/>
<evidence type="ECO:0000313" key="2">
    <source>
        <dbReference type="Proteomes" id="UP000291819"/>
    </source>
</evidence>
<dbReference type="GO" id="GO:0016740">
    <property type="term" value="F:transferase activity"/>
    <property type="evidence" value="ECO:0007669"/>
    <property type="project" value="UniProtKB-KW"/>
</dbReference>
<accession>A0A4Q9HCY2</accession>
<gene>
    <name evidence="1" type="ORF">EYS08_11735</name>
</gene>
<keyword evidence="1" id="KW-0808">Transferase</keyword>
<reference evidence="1 2" key="1">
    <citation type="submission" date="2019-02" db="EMBL/GenBank/DDBJ databases">
        <title>Pedobacter kyonggii whole genome sequence analysis.</title>
        <authorList>
            <person name="Dahal R.H."/>
        </authorList>
    </citation>
    <scope>NUCLEOTIDE SEQUENCE [LARGE SCALE GENOMIC DNA]</scope>
    <source>
        <strain evidence="1 2">K-4-11-1</strain>
    </source>
</reference>
<protein>
    <submittedName>
        <fullName evidence="1">Glycosyl transferase</fullName>
    </submittedName>
</protein>
<dbReference type="EMBL" id="SIXF01000009">
    <property type="protein sequence ID" value="TBO42191.1"/>
    <property type="molecule type" value="Genomic_DNA"/>
</dbReference>
<dbReference type="OrthoDB" id="759053at2"/>
<comment type="caution">
    <text evidence="1">The sequence shown here is derived from an EMBL/GenBank/DDBJ whole genome shotgun (WGS) entry which is preliminary data.</text>
</comment>
<sequence>MEKASNSLLPIISHHSGVPIYFLTGKKYLYQTLFCALSLTKSCKETFQFILIDDGSFDQGLINQVKQQMPNVKLVLKNEIENNLELKLPTDEYPFLHQKRKIYPHIKKLTDIHTIDDNPVKLVLDSDMLFWNEPTKLIDWLKNPNGCLYMLDSEESYGYDKELMETLCGFTIPDLMNVGAFGVNSNSINWNNIENWAKSLEEKQGASYFLEQALSAMVVASQTKTILNAEEYIVNPEINTSDLNKDKLHHYVDLSKKYYFETAWKKFIK</sequence>
<organism evidence="1 2">
    <name type="scientific">Pedobacter kyonggii</name>
    <dbReference type="NCBI Taxonomy" id="1926871"/>
    <lineage>
        <taxon>Bacteria</taxon>
        <taxon>Pseudomonadati</taxon>
        <taxon>Bacteroidota</taxon>
        <taxon>Sphingobacteriia</taxon>
        <taxon>Sphingobacteriales</taxon>
        <taxon>Sphingobacteriaceae</taxon>
        <taxon>Pedobacter</taxon>
    </lineage>
</organism>
<dbReference type="Proteomes" id="UP000291819">
    <property type="component" value="Unassembled WGS sequence"/>
</dbReference>